<dbReference type="Gene3D" id="3.30.450.20">
    <property type="entry name" value="PAS domain"/>
    <property type="match status" value="1"/>
</dbReference>
<dbReference type="GO" id="GO:0052621">
    <property type="term" value="F:diguanylate cyclase activity"/>
    <property type="evidence" value="ECO:0007669"/>
    <property type="project" value="UniProtKB-EC"/>
</dbReference>
<dbReference type="InterPro" id="IPR000700">
    <property type="entry name" value="PAS-assoc_C"/>
</dbReference>
<gene>
    <name evidence="6" type="ORF">SAMN05443244_0569</name>
</gene>
<dbReference type="InterPro" id="IPR043128">
    <property type="entry name" value="Rev_trsase/Diguanyl_cyclase"/>
</dbReference>
<dbReference type="RefSeq" id="WP_074652254.1">
    <property type="nucleotide sequence ID" value="NZ_FNSD01000001.1"/>
</dbReference>
<dbReference type="EMBL" id="FNSD01000001">
    <property type="protein sequence ID" value="SEB44745.1"/>
    <property type="molecule type" value="Genomic_DNA"/>
</dbReference>
<dbReference type="PROSITE" id="PS50887">
    <property type="entry name" value="GGDEF"/>
    <property type="match status" value="1"/>
</dbReference>
<evidence type="ECO:0000313" key="6">
    <source>
        <dbReference type="EMBL" id="SEB44745.1"/>
    </source>
</evidence>
<dbReference type="Proteomes" id="UP000182409">
    <property type="component" value="Unassembled WGS sequence"/>
</dbReference>
<feature type="domain" description="PAS" evidence="3">
    <location>
        <begin position="5"/>
        <end position="75"/>
    </location>
</feature>
<dbReference type="PROSITE" id="PS50113">
    <property type="entry name" value="PAC"/>
    <property type="match status" value="1"/>
</dbReference>
<dbReference type="NCBIfam" id="TIGR00229">
    <property type="entry name" value="sensory_box"/>
    <property type="match status" value="1"/>
</dbReference>
<evidence type="ECO:0000256" key="1">
    <source>
        <dbReference type="ARBA" id="ARBA00012528"/>
    </source>
</evidence>
<comment type="catalytic activity">
    <reaction evidence="2">
        <text>2 GTP = 3',3'-c-di-GMP + 2 diphosphate</text>
        <dbReference type="Rhea" id="RHEA:24898"/>
        <dbReference type="ChEBI" id="CHEBI:33019"/>
        <dbReference type="ChEBI" id="CHEBI:37565"/>
        <dbReference type="ChEBI" id="CHEBI:58805"/>
        <dbReference type="EC" id="2.7.7.65"/>
    </reaction>
</comment>
<dbReference type="InterPro" id="IPR013655">
    <property type="entry name" value="PAS_fold_3"/>
</dbReference>
<evidence type="ECO:0000259" key="5">
    <source>
        <dbReference type="PROSITE" id="PS50887"/>
    </source>
</evidence>
<proteinExistence type="predicted"/>
<dbReference type="FunFam" id="3.30.70.270:FF:000001">
    <property type="entry name" value="Diguanylate cyclase domain protein"/>
    <property type="match status" value="1"/>
</dbReference>
<evidence type="ECO:0000259" key="3">
    <source>
        <dbReference type="PROSITE" id="PS50112"/>
    </source>
</evidence>
<dbReference type="SMART" id="SM00091">
    <property type="entry name" value="PAS"/>
    <property type="match status" value="1"/>
</dbReference>
<dbReference type="Gene3D" id="3.30.70.270">
    <property type="match status" value="1"/>
</dbReference>
<dbReference type="AlphaFoldDB" id="A0A1H4JF89"/>
<dbReference type="PROSITE" id="PS50112">
    <property type="entry name" value="PAS"/>
    <property type="match status" value="1"/>
</dbReference>
<dbReference type="InterPro" id="IPR029787">
    <property type="entry name" value="Nucleotide_cyclase"/>
</dbReference>
<dbReference type="PANTHER" id="PTHR45138:SF9">
    <property type="entry name" value="DIGUANYLATE CYCLASE DGCM-RELATED"/>
    <property type="match status" value="1"/>
</dbReference>
<dbReference type="InterPro" id="IPR000014">
    <property type="entry name" value="PAS"/>
</dbReference>
<reference evidence="6 7" key="1">
    <citation type="submission" date="2016-10" db="EMBL/GenBank/DDBJ databases">
        <authorList>
            <person name="de Groot N.N."/>
        </authorList>
    </citation>
    <scope>NUCLEOTIDE SEQUENCE [LARGE SCALE GENOMIC DNA]</scope>
    <source>
        <strain evidence="6 7">AB35.6</strain>
    </source>
</reference>
<sequence length="322" mass="35235">MNDFDEQSFKFLTENSADMIFRCDFTPKFTYVSPSSVRLLGKTPEEFLGKHPSSAVLAEDLGTIRKHIEELRQRGSEPSNVAVRFFHHNGSLVWMEVSARMIEDPKTGEPAEMILVARDITERKRLEDQLLAMAMTDSLTGLSNRRAFNAELERHWSHVLKESSQVSLVLLDIDHFKQFNDEYGHLAGDDCLRVVGAGVNGAVRPGDVVARYGGEEIAIILPETGPTDAVAVAESVRAAIEGLNIPHAGNPDGGNRVTASLGVATALARAGGMVRMPESLVLSADKALYMAKSEGRNCVRKVMMMAAPNQTTERKADPQQSA</sequence>
<organism evidence="6 7">
    <name type="scientific">Terriglobus roseus</name>
    <dbReference type="NCBI Taxonomy" id="392734"/>
    <lineage>
        <taxon>Bacteria</taxon>
        <taxon>Pseudomonadati</taxon>
        <taxon>Acidobacteriota</taxon>
        <taxon>Terriglobia</taxon>
        <taxon>Terriglobales</taxon>
        <taxon>Acidobacteriaceae</taxon>
        <taxon>Terriglobus</taxon>
    </lineage>
</organism>
<accession>A0A1H4JF89</accession>
<feature type="domain" description="PAC" evidence="4">
    <location>
        <begin position="79"/>
        <end position="132"/>
    </location>
</feature>
<dbReference type="Pfam" id="PF00990">
    <property type="entry name" value="GGDEF"/>
    <property type="match status" value="1"/>
</dbReference>
<feature type="domain" description="GGDEF" evidence="5">
    <location>
        <begin position="164"/>
        <end position="304"/>
    </location>
</feature>
<dbReference type="GO" id="GO:0043709">
    <property type="term" value="P:cell adhesion involved in single-species biofilm formation"/>
    <property type="evidence" value="ECO:0007669"/>
    <property type="project" value="TreeGrafter"/>
</dbReference>
<dbReference type="GO" id="GO:1902201">
    <property type="term" value="P:negative regulation of bacterial-type flagellum-dependent cell motility"/>
    <property type="evidence" value="ECO:0007669"/>
    <property type="project" value="TreeGrafter"/>
</dbReference>
<dbReference type="InterPro" id="IPR000160">
    <property type="entry name" value="GGDEF_dom"/>
</dbReference>
<name>A0A1H4JF89_9BACT</name>
<dbReference type="InterPro" id="IPR035965">
    <property type="entry name" value="PAS-like_dom_sf"/>
</dbReference>
<dbReference type="SUPFAM" id="SSF55785">
    <property type="entry name" value="PYP-like sensor domain (PAS domain)"/>
    <property type="match status" value="1"/>
</dbReference>
<evidence type="ECO:0000259" key="4">
    <source>
        <dbReference type="PROSITE" id="PS50113"/>
    </source>
</evidence>
<dbReference type="NCBIfam" id="TIGR00254">
    <property type="entry name" value="GGDEF"/>
    <property type="match status" value="1"/>
</dbReference>
<dbReference type="PANTHER" id="PTHR45138">
    <property type="entry name" value="REGULATORY COMPONENTS OF SENSORY TRANSDUCTION SYSTEM"/>
    <property type="match status" value="1"/>
</dbReference>
<dbReference type="OrthoDB" id="9759607at2"/>
<dbReference type="Pfam" id="PF08447">
    <property type="entry name" value="PAS_3"/>
    <property type="match status" value="1"/>
</dbReference>
<dbReference type="SUPFAM" id="SSF55073">
    <property type="entry name" value="Nucleotide cyclase"/>
    <property type="match status" value="1"/>
</dbReference>
<dbReference type="GO" id="GO:0005886">
    <property type="term" value="C:plasma membrane"/>
    <property type="evidence" value="ECO:0007669"/>
    <property type="project" value="TreeGrafter"/>
</dbReference>
<dbReference type="SMART" id="SM00267">
    <property type="entry name" value="GGDEF"/>
    <property type="match status" value="1"/>
</dbReference>
<dbReference type="SMART" id="SM00086">
    <property type="entry name" value="PAC"/>
    <property type="match status" value="1"/>
</dbReference>
<dbReference type="CDD" id="cd01949">
    <property type="entry name" value="GGDEF"/>
    <property type="match status" value="1"/>
</dbReference>
<evidence type="ECO:0000256" key="2">
    <source>
        <dbReference type="ARBA" id="ARBA00034247"/>
    </source>
</evidence>
<evidence type="ECO:0000313" key="7">
    <source>
        <dbReference type="Proteomes" id="UP000182409"/>
    </source>
</evidence>
<dbReference type="InterPro" id="IPR050469">
    <property type="entry name" value="Diguanylate_Cyclase"/>
</dbReference>
<dbReference type="InterPro" id="IPR001610">
    <property type="entry name" value="PAC"/>
</dbReference>
<protein>
    <recommendedName>
        <fullName evidence="1">diguanylate cyclase</fullName>
        <ecNumber evidence="1">2.7.7.65</ecNumber>
    </recommendedName>
</protein>
<dbReference type="CDD" id="cd00130">
    <property type="entry name" value="PAS"/>
    <property type="match status" value="1"/>
</dbReference>
<dbReference type="EC" id="2.7.7.65" evidence="1"/>